<keyword evidence="2 4" id="KW-0378">Hydrolase</keyword>
<gene>
    <name evidence="7" type="ORF">TrRE_jg12512</name>
</gene>
<dbReference type="GO" id="GO:0000272">
    <property type="term" value="P:polysaccharide catabolic process"/>
    <property type="evidence" value="ECO:0007669"/>
    <property type="project" value="InterPro"/>
</dbReference>
<dbReference type="GO" id="GO:0004553">
    <property type="term" value="F:hydrolase activity, hydrolyzing O-glycosyl compounds"/>
    <property type="evidence" value="ECO:0007669"/>
    <property type="project" value="InterPro"/>
</dbReference>
<dbReference type="SUPFAM" id="SSF51445">
    <property type="entry name" value="(Trans)glycosidases"/>
    <property type="match status" value="1"/>
</dbReference>
<evidence type="ECO:0000259" key="6">
    <source>
        <dbReference type="Pfam" id="PF00150"/>
    </source>
</evidence>
<dbReference type="AlphaFoldDB" id="A0A9W7FWM8"/>
<dbReference type="Proteomes" id="UP001165082">
    <property type="component" value="Unassembled WGS sequence"/>
</dbReference>
<dbReference type="Gene3D" id="3.20.20.80">
    <property type="entry name" value="Glycosidases"/>
    <property type="match status" value="1"/>
</dbReference>
<evidence type="ECO:0000256" key="5">
    <source>
        <dbReference type="SAM" id="SignalP"/>
    </source>
</evidence>
<feature type="signal peptide" evidence="5">
    <location>
        <begin position="1"/>
        <end position="19"/>
    </location>
</feature>
<organism evidence="7 8">
    <name type="scientific">Triparma retinervis</name>
    <dbReference type="NCBI Taxonomy" id="2557542"/>
    <lineage>
        <taxon>Eukaryota</taxon>
        <taxon>Sar</taxon>
        <taxon>Stramenopiles</taxon>
        <taxon>Ochrophyta</taxon>
        <taxon>Bolidophyceae</taxon>
        <taxon>Parmales</taxon>
        <taxon>Triparmaceae</taxon>
        <taxon>Triparma</taxon>
    </lineage>
</organism>
<feature type="domain" description="Glycoside hydrolase family 5" evidence="6">
    <location>
        <begin position="121"/>
        <end position="357"/>
    </location>
</feature>
<name>A0A9W7FWM8_9STRA</name>
<proteinExistence type="inferred from homology"/>
<dbReference type="InterPro" id="IPR001547">
    <property type="entry name" value="Glyco_hydro_5"/>
</dbReference>
<feature type="chain" id="PRO_5040751465" description="Glycoside hydrolase family 5 domain-containing protein" evidence="5">
    <location>
        <begin position="20"/>
        <end position="400"/>
    </location>
</feature>
<evidence type="ECO:0000313" key="8">
    <source>
        <dbReference type="Proteomes" id="UP001165082"/>
    </source>
</evidence>
<evidence type="ECO:0000256" key="4">
    <source>
        <dbReference type="RuleBase" id="RU361153"/>
    </source>
</evidence>
<evidence type="ECO:0000313" key="7">
    <source>
        <dbReference type="EMBL" id="GMI20627.1"/>
    </source>
</evidence>
<keyword evidence="3 4" id="KW-0326">Glycosidase</keyword>
<keyword evidence="5" id="KW-0732">Signal</keyword>
<dbReference type="EMBL" id="BRXZ01008057">
    <property type="protein sequence ID" value="GMI20627.1"/>
    <property type="molecule type" value="Genomic_DNA"/>
</dbReference>
<dbReference type="PANTHER" id="PTHR31263:SF0">
    <property type="entry name" value="CELLULASE FAMILY PROTEIN (AFU_ORTHOLOGUE AFUA_5G14560)"/>
    <property type="match status" value="1"/>
</dbReference>
<evidence type="ECO:0000256" key="3">
    <source>
        <dbReference type="ARBA" id="ARBA00023295"/>
    </source>
</evidence>
<evidence type="ECO:0000256" key="1">
    <source>
        <dbReference type="ARBA" id="ARBA00005641"/>
    </source>
</evidence>
<comment type="similarity">
    <text evidence="1 4">Belongs to the glycosyl hydrolase 5 (cellulase A) family.</text>
</comment>
<evidence type="ECO:0000256" key="2">
    <source>
        <dbReference type="ARBA" id="ARBA00022801"/>
    </source>
</evidence>
<dbReference type="OrthoDB" id="442731at2759"/>
<sequence length="400" mass="44756">MFSTLTQALVLWALSVVAADPSIAFPFLVSDGVIKEASGSTVDMQCVNWPGHMETNLPEGLQKQPLEAIVDRVKSSNLYNCVRLTYAVELFEKLDMTARESLQDNNAMVDSGVDLSPHIANFTANNPSLIDETLGNIFQKVAEALGDRGIYVLMSNHVSKSSWCCSLDDGNGWWGDEFFEAEEWLSSLTGMAKLMSGQSNVVAMDLRNELRTNKKGREDQIDDYMTYMPSGVNAVLDGNPSLLVFISGLNYDNDWTFLTEGRNSDAWEKTLVAAKANVVFESHIYSWSPFGDIEPGESCDNLTFDEHLSWPVRNGFPMVLSEIGTSIDSYEDADLTWINCVRDFILEWKLGYAMWLLTGSYYYRGGELNAPDSFGLLVADLSDYKTTKIIEKNREMQWGE</sequence>
<dbReference type="PANTHER" id="PTHR31263">
    <property type="entry name" value="CELLULASE FAMILY PROTEIN (AFU_ORTHOLOGUE AFUA_5G14560)"/>
    <property type="match status" value="1"/>
</dbReference>
<dbReference type="InterPro" id="IPR017853">
    <property type="entry name" value="GH"/>
</dbReference>
<protein>
    <recommendedName>
        <fullName evidence="6">Glycoside hydrolase family 5 domain-containing protein</fullName>
    </recommendedName>
</protein>
<reference evidence="7" key="1">
    <citation type="submission" date="2022-07" db="EMBL/GenBank/DDBJ databases">
        <title>Genome analysis of Parmales, a sister group of diatoms, reveals the evolutionary specialization of diatoms from phago-mixotrophs to photoautotrophs.</title>
        <authorList>
            <person name="Ban H."/>
            <person name="Sato S."/>
            <person name="Yoshikawa S."/>
            <person name="Kazumasa Y."/>
            <person name="Nakamura Y."/>
            <person name="Ichinomiya M."/>
            <person name="Saitoh K."/>
            <person name="Sato N."/>
            <person name="Blanc-Mathieu R."/>
            <person name="Endo H."/>
            <person name="Kuwata A."/>
            <person name="Ogata H."/>
        </authorList>
    </citation>
    <scope>NUCLEOTIDE SEQUENCE</scope>
</reference>
<accession>A0A9W7FWM8</accession>
<dbReference type="Pfam" id="PF00150">
    <property type="entry name" value="Cellulase"/>
    <property type="match status" value="1"/>
</dbReference>
<keyword evidence="8" id="KW-1185">Reference proteome</keyword>
<comment type="caution">
    <text evidence="7">The sequence shown here is derived from an EMBL/GenBank/DDBJ whole genome shotgun (WGS) entry which is preliminary data.</text>
</comment>